<dbReference type="PANTHER" id="PTHR38111">
    <property type="entry name" value="ZN(2)-C6 FUNGAL-TYPE DOMAIN-CONTAINING PROTEIN-RELATED"/>
    <property type="match status" value="1"/>
</dbReference>
<protein>
    <submittedName>
        <fullName evidence="2">Unplaced genomic scaffold supercont1.3, whole genome shotgun sequence</fullName>
    </submittedName>
</protein>
<name>A0A0D2GUH0_9EURO</name>
<feature type="region of interest" description="Disordered" evidence="1">
    <location>
        <begin position="1"/>
        <end position="74"/>
    </location>
</feature>
<reference evidence="2 3" key="1">
    <citation type="submission" date="2015-01" db="EMBL/GenBank/DDBJ databases">
        <title>The Genome Sequence of Fonsecaea pedrosoi CBS 271.37.</title>
        <authorList>
            <consortium name="The Broad Institute Genomics Platform"/>
            <person name="Cuomo C."/>
            <person name="de Hoog S."/>
            <person name="Gorbushina A."/>
            <person name="Stielow B."/>
            <person name="Teixiera M."/>
            <person name="Abouelleil A."/>
            <person name="Chapman S.B."/>
            <person name="Priest M."/>
            <person name="Young S.K."/>
            <person name="Wortman J."/>
            <person name="Nusbaum C."/>
            <person name="Birren B."/>
        </authorList>
    </citation>
    <scope>NUCLEOTIDE SEQUENCE [LARGE SCALE GENOMIC DNA]</scope>
    <source>
        <strain evidence="2 3">CBS 271.37</strain>
    </source>
</reference>
<dbReference type="EMBL" id="KN846971">
    <property type="protein sequence ID" value="KIW82250.1"/>
    <property type="molecule type" value="Genomic_DNA"/>
</dbReference>
<sequence>MSAQVSRPRKKRRATARSTDECPAILRASTDDDTTTISPDASNTSPTEDDLTMSLDTSPSPWEPDAAGQESSLPDQTNLSLIIMDVLDHSNFFEQCFVEKFVESSTSSRVGMNPVRPRSWVFALPSLLSDNQTPSVRFSIRAASLIYFAVVQHNKSAEVEAVRWYLAGLASHRGFIQGSNTDANSLTHGSTPSSPEISVPMMFLYFETMKRTSPDAWAHHIAAAVTTVEALGPDHYRVGQDHAMFRSLRTYAAFKALLRNDPSSFASQEWCEAPFRDSTKIEYEFLIDILLAIPHHLLLTLVPGGDFRDSIDKIATLDNSDRKTLERETLVILQRLQNWWWHFAQDTNVVVGQSTTTDLMQAALSPLTPSSPAGQCVFPDTLTAKTVSLYDSLMVIVYSVLASLEECRPPSPEGVLPSPLPRYRSEIERHSSSVLMAAWYQNWRHPYCGDALRTGFSVKIVSWLGANAVQKDEARRMMVLWGMESTITAT</sequence>
<dbReference type="RefSeq" id="XP_013286058.1">
    <property type="nucleotide sequence ID" value="XM_013430604.1"/>
</dbReference>
<dbReference type="OrthoDB" id="5126878at2759"/>
<evidence type="ECO:0000313" key="2">
    <source>
        <dbReference type="EMBL" id="KIW82250.1"/>
    </source>
</evidence>
<feature type="compositionally biased region" description="Polar residues" evidence="1">
    <location>
        <begin position="37"/>
        <end position="46"/>
    </location>
</feature>
<organism evidence="2 3">
    <name type="scientific">Fonsecaea pedrosoi CBS 271.37</name>
    <dbReference type="NCBI Taxonomy" id="1442368"/>
    <lineage>
        <taxon>Eukaryota</taxon>
        <taxon>Fungi</taxon>
        <taxon>Dikarya</taxon>
        <taxon>Ascomycota</taxon>
        <taxon>Pezizomycotina</taxon>
        <taxon>Eurotiomycetes</taxon>
        <taxon>Chaetothyriomycetidae</taxon>
        <taxon>Chaetothyriales</taxon>
        <taxon>Herpotrichiellaceae</taxon>
        <taxon>Fonsecaea</taxon>
    </lineage>
</organism>
<evidence type="ECO:0000256" key="1">
    <source>
        <dbReference type="SAM" id="MobiDB-lite"/>
    </source>
</evidence>
<proteinExistence type="predicted"/>
<keyword evidence="3" id="KW-1185">Reference proteome</keyword>
<dbReference type="PANTHER" id="PTHR38111:SF11">
    <property type="entry name" value="TRANSCRIPTION FACTOR DOMAIN-CONTAINING PROTEIN-RELATED"/>
    <property type="match status" value="1"/>
</dbReference>
<dbReference type="VEuPathDB" id="FungiDB:Z517_05277"/>
<accession>A0A0D2GUH0</accession>
<gene>
    <name evidence="2" type="ORF">Z517_05277</name>
</gene>
<dbReference type="InterPro" id="IPR053178">
    <property type="entry name" value="Osmoadaptation_assoc"/>
</dbReference>
<dbReference type="AlphaFoldDB" id="A0A0D2GUH0"/>
<evidence type="ECO:0000313" key="3">
    <source>
        <dbReference type="Proteomes" id="UP000053029"/>
    </source>
</evidence>
<dbReference type="GeneID" id="25304767"/>
<dbReference type="HOGENOM" id="CLU_557768_0_0_1"/>
<dbReference type="Proteomes" id="UP000053029">
    <property type="component" value="Unassembled WGS sequence"/>
</dbReference>